<reference evidence="2 3" key="1">
    <citation type="journal article" date="2016" name="Sci. Rep.">
        <title>The Dendrobium catenatum Lindl. genome sequence provides insights into polysaccharide synthase, floral development and adaptive evolution.</title>
        <authorList>
            <person name="Zhang G.Q."/>
            <person name="Xu Q."/>
            <person name="Bian C."/>
            <person name="Tsai W.C."/>
            <person name="Yeh C.M."/>
            <person name="Liu K.W."/>
            <person name="Yoshida K."/>
            <person name="Zhang L.S."/>
            <person name="Chang S.B."/>
            <person name="Chen F."/>
            <person name="Shi Y."/>
            <person name="Su Y.Y."/>
            <person name="Zhang Y.Q."/>
            <person name="Chen L.J."/>
            <person name="Yin Y."/>
            <person name="Lin M."/>
            <person name="Huang H."/>
            <person name="Deng H."/>
            <person name="Wang Z.W."/>
            <person name="Zhu S.L."/>
            <person name="Zhao X."/>
            <person name="Deng C."/>
            <person name="Niu S.C."/>
            <person name="Huang J."/>
            <person name="Wang M."/>
            <person name="Liu G.H."/>
            <person name="Yang H.J."/>
            <person name="Xiao X.J."/>
            <person name="Hsiao Y.Y."/>
            <person name="Wu W.L."/>
            <person name="Chen Y.Y."/>
            <person name="Mitsuda N."/>
            <person name="Ohme-Takagi M."/>
            <person name="Luo Y.B."/>
            <person name="Van de Peer Y."/>
            <person name="Liu Z.J."/>
        </authorList>
    </citation>
    <scope>NUCLEOTIDE SEQUENCE [LARGE SCALE GENOMIC DNA]</scope>
    <source>
        <tissue evidence="2">The whole plant</tissue>
    </source>
</reference>
<organism evidence="2 3">
    <name type="scientific">Dendrobium catenatum</name>
    <dbReference type="NCBI Taxonomy" id="906689"/>
    <lineage>
        <taxon>Eukaryota</taxon>
        <taxon>Viridiplantae</taxon>
        <taxon>Streptophyta</taxon>
        <taxon>Embryophyta</taxon>
        <taxon>Tracheophyta</taxon>
        <taxon>Spermatophyta</taxon>
        <taxon>Magnoliopsida</taxon>
        <taxon>Liliopsida</taxon>
        <taxon>Asparagales</taxon>
        <taxon>Orchidaceae</taxon>
        <taxon>Epidendroideae</taxon>
        <taxon>Malaxideae</taxon>
        <taxon>Dendrobiinae</taxon>
        <taxon>Dendrobium</taxon>
    </lineage>
</organism>
<proteinExistence type="predicted"/>
<dbReference type="PANTHER" id="PTHR47481:SF31">
    <property type="entry name" value="OS01G0873500 PROTEIN"/>
    <property type="match status" value="1"/>
</dbReference>
<keyword evidence="3" id="KW-1185">Reference proteome</keyword>
<dbReference type="EMBL" id="KZ502564">
    <property type="protein sequence ID" value="PKU75893.1"/>
    <property type="molecule type" value="Genomic_DNA"/>
</dbReference>
<evidence type="ECO:0000256" key="1">
    <source>
        <dbReference type="SAM" id="MobiDB-lite"/>
    </source>
</evidence>
<reference evidence="2 3" key="2">
    <citation type="journal article" date="2017" name="Nature">
        <title>The Apostasia genome and the evolution of orchids.</title>
        <authorList>
            <person name="Zhang G.Q."/>
            <person name="Liu K.W."/>
            <person name="Li Z."/>
            <person name="Lohaus R."/>
            <person name="Hsiao Y.Y."/>
            <person name="Niu S.C."/>
            <person name="Wang J.Y."/>
            <person name="Lin Y.C."/>
            <person name="Xu Q."/>
            <person name="Chen L.J."/>
            <person name="Yoshida K."/>
            <person name="Fujiwara S."/>
            <person name="Wang Z.W."/>
            <person name="Zhang Y.Q."/>
            <person name="Mitsuda N."/>
            <person name="Wang M."/>
            <person name="Liu G.H."/>
            <person name="Pecoraro L."/>
            <person name="Huang H.X."/>
            <person name="Xiao X.J."/>
            <person name="Lin M."/>
            <person name="Wu X.Y."/>
            <person name="Wu W.L."/>
            <person name="Chen Y.Y."/>
            <person name="Chang S.B."/>
            <person name="Sakamoto S."/>
            <person name="Ohme-Takagi M."/>
            <person name="Yagi M."/>
            <person name="Zeng S.J."/>
            <person name="Shen C.Y."/>
            <person name="Yeh C.M."/>
            <person name="Luo Y.B."/>
            <person name="Tsai W.C."/>
            <person name="Van de Peer Y."/>
            <person name="Liu Z.J."/>
        </authorList>
    </citation>
    <scope>NUCLEOTIDE SEQUENCE [LARGE SCALE GENOMIC DNA]</scope>
    <source>
        <tissue evidence="2">The whole plant</tissue>
    </source>
</reference>
<feature type="compositionally biased region" description="Polar residues" evidence="1">
    <location>
        <begin position="79"/>
        <end position="88"/>
    </location>
</feature>
<feature type="region of interest" description="Disordered" evidence="1">
    <location>
        <begin position="48"/>
        <end position="98"/>
    </location>
</feature>
<dbReference type="Proteomes" id="UP000233837">
    <property type="component" value="Unassembled WGS sequence"/>
</dbReference>
<dbReference type="PANTHER" id="PTHR47481">
    <property type="match status" value="1"/>
</dbReference>
<evidence type="ECO:0000313" key="3">
    <source>
        <dbReference type="Proteomes" id="UP000233837"/>
    </source>
</evidence>
<feature type="compositionally biased region" description="Low complexity" evidence="1">
    <location>
        <begin position="201"/>
        <end position="213"/>
    </location>
</feature>
<feature type="region of interest" description="Disordered" evidence="1">
    <location>
        <begin position="178"/>
        <end position="213"/>
    </location>
</feature>
<sequence>MYTLNGLPPSYQAFKTYIRANLQPVNIDDFYALLCSEEVNLAAEAARENQALPSTDPQLALSASRGRGRFRSNRGRGRYNQTTPSPVQQAARPPGRNSNTYVECQICRKPGHSAFKCWHRANLQYQPVSSSAFVASSASETGDWVLDSGATSHLTSDFTQLQNPQNYTGAQQVQIGNGDMLPITHSGQGILPTPQRLEEQSNSSSWSLPSRPL</sequence>
<feature type="compositionally biased region" description="Basic residues" evidence="1">
    <location>
        <begin position="66"/>
        <end position="77"/>
    </location>
</feature>
<name>A0A2I0WJR3_9ASPA</name>
<evidence type="ECO:0008006" key="4">
    <source>
        <dbReference type="Google" id="ProtNLM"/>
    </source>
</evidence>
<accession>A0A2I0WJR3</accession>
<dbReference type="AlphaFoldDB" id="A0A2I0WJR3"/>
<protein>
    <recommendedName>
        <fullName evidence="4">Retrovirus-related Pol polyprotein from transposon TNT 1-94</fullName>
    </recommendedName>
</protein>
<gene>
    <name evidence="2" type="ORF">MA16_Dca005940</name>
</gene>
<evidence type="ECO:0000313" key="2">
    <source>
        <dbReference type="EMBL" id="PKU75893.1"/>
    </source>
</evidence>